<accession>A0A437PTV5</accession>
<keyword evidence="3" id="KW-1185">Reference proteome</keyword>
<organism evidence="2 3">
    <name type="scientific">Sandaracinomonas limnophila</name>
    <dbReference type="NCBI Taxonomy" id="1862386"/>
    <lineage>
        <taxon>Bacteria</taxon>
        <taxon>Pseudomonadati</taxon>
        <taxon>Bacteroidota</taxon>
        <taxon>Cytophagia</taxon>
        <taxon>Cytophagales</taxon>
        <taxon>Flectobacillaceae</taxon>
        <taxon>Sandaracinomonas</taxon>
    </lineage>
</organism>
<reference evidence="2 3" key="1">
    <citation type="submission" date="2019-01" db="EMBL/GenBank/DDBJ databases">
        <authorList>
            <person name="Chen W.-M."/>
        </authorList>
    </citation>
    <scope>NUCLEOTIDE SEQUENCE [LARGE SCALE GENOMIC DNA]</scope>
    <source>
        <strain evidence="2 3">FSY-15</strain>
    </source>
</reference>
<feature type="domain" description="DinB-like" evidence="1">
    <location>
        <begin position="39"/>
        <end position="169"/>
    </location>
</feature>
<dbReference type="OrthoDB" id="9796039at2"/>
<keyword evidence="2" id="KW-0378">Hydrolase</keyword>
<dbReference type="SUPFAM" id="SSF109854">
    <property type="entry name" value="DinB/YfiT-like putative metalloenzymes"/>
    <property type="match status" value="1"/>
</dbReference>
<gene>
    <name evidence="2" type="ORF">EOJ36_04550</name>
</gene>
<dbReference type="InterPro" id="IPR024775">
    <property type="entry name" value="DinB-like"/>
</dbReference>
<proteinExistence type="predicted"/>
<evidence type="ECO:0000259" key="1">
    <source>
        <dbReference type="Pfam" id="PF12867"/>
    </source>
</evidence>
<dbReference type="Proteomes" id="UP000282832">
    <property type="component" value="Unassembled WGS sequence"/>
</dbReference>
<dbReference type="Gene3D" id="1.20.120.450">
    <property type="entry name" value="dinb family like domain"/>
    <property type="match status" value="1"/>
</dbReference>
<dbReference type="GO" id="GO:0016787">
    <property type="term" value="F:hydrolase activity"/>
    <property type="evidence" value="ECO:0007669"/>
    <property type="project" value="UniProtKB-KW"/>
</dbReference>
<evidence type="ECO:0000313" key="3">
    <source>
        <dbReference type="Proteomes" id="UP000282832"/>
    </source>
</evidence>
<dbReference type="NCBIfam" id="NF009807">
    <property type="entry name" value="PRK13291.1"/>
    <property type="match status" value="1"/>
</dbReference>
<sequence length="176" mass="20885">MMDLEALKYPMGRFKAPETIDTEQRKIWIETIENFPIQLEAFAKQLTEKQLETPYRPEGWTARQVIHHLYDSHTHCYVRMKAALTEGENPEIKDYNENAYANLSDGKSGPIEFSILGLKALHSRWTYWMKTFTEEDWEKSYFHPTRQITYKLDKVLGIYAWHCLHHLEHLKIIVNG</sequence>
<evidence type="ECO:0000313" key="2">
    <source>
        <dbReference type="EMBL" id="RVU25692.1"/>
    </source>
</evidence>
<comment type="caution">
    <text evidence="2">The sequence shown here is derived from an EMBL/GenBank/DDBJ whole genome shotgun (WGS) entry which is preliminary data.</text>
</comment>
<dbReference type="AlphaFoldDB" id="A0A437PTV5"/>
<dbReference type="InterPro" id="IPR034660">
    <property type="entry name" value="DinB/YfiT-like"/>
</dbReference>
<dbReference type="Pfam" id="PF12867">
    <property type="entry name" value="DinB_2"/>
    <property type="match status" value="1"/>
</dbReference>
<name>A0A437PTV5_9BACT</name>
<dbReference type="EMBL" id="SACY01000002">
    <property type="protein sequence ID" value="RVU25692.1"/>
    <property type="molecule type" value="Genomic_DNA"/>
</dbReference>
<protein>
    <submittedName>
        <fullName evidence="2">Putative metal-dependent hydrolase</fullName>
    </submittedName>
</protein>